<name>A0ABW8ARF5_9ACTN</name>
<keyword evidence="2" id="KW-0175">Coiled coil</keyword>
<sequence>MSFQVSVVARLTVLAVLASLVTAIAISAPAEAAQVRAARNVAAPAAQPLPKELRPNRGLPAGVKPASEPPRLKADGKPVSRAKAAALDSAEGVTKARIGAAAVGPQAVDEAPLDKLRVRPGYLLGTTSIQVFFADDVAGDPNWTSWYGTAVDEETGAEQRSITTTKANTGPCVKPLAYCQTLGATDGWVLSDAKQYRVKLTMIYADGRQVETALSKPVTPRFYNVTPAVPDAQAAGCACPNAFTRDPGPQALRGGLVNTATGAMVRTESDLAMTSFGLPFEANRIYSSRNSQPGMFGPGWSWTYDVRVVSSAGPDVRIQAEDGAQAVFNADGAGGFTRPAGVDSTLTKVGTGWQLHTADQRDYLFNAAGRLLSVKNKRGYGITLAYSTAGALTSLKDAAGRTVQVATNANQRITRLTLPDGRSVAYTYNADGRLVSYRDAALFTWQYGYNAAGQLATVTDPLGRPEITVTYAANRVTSQADALGNTTTFAWNATTQQATTTDADGVKYLDEYRANVLQRSSVLDPTGRDDNVVTARYDGRLHRNLTVDAEFNQTRTTVDDDGNVVATQADDDNPVTETNTYDARNNLTAHKDRNGNTWTYTWNDQNELTGQEDANKQGGYTYTRDSRGLVTARTDPMGHKTTYEYDSAGNRTAEITATGRRTEFQYDSTGRRVGVTDPRGTGADKLIQGPLHTVRTTYDALDRVVRVYEPGNLLPSEVTYDAAGQQILASDPLKRTTRNEYDRAGRLTATFDAALNRTRYAYTAAGRDRSVTDAQDNVLSWTYDGFGRQATETTPRGNQLGGVNAAAAAPYVTRFTYDKRGNRRVSSRPNPGGGGAEVVTTYDALGRPVTQQDQLQHSSTLEYDGNGNITNITNEKGQELKYAYDAAGRRTGADDGTGPESAARIEYNKIGDPTRQTLPGGGIVTWKYDDDGRTTAITEPRGNVAGATAADFTTTYTYDKPGNLTSTRDPLGNTTSYEYDAQDRVIRKTNPDDSIVRYAYDDADQVFAVAGPVKGAVADALSQLFLAKVNLISGKGPVNGTILTLSGLDAPVTFALGQITGVPMTRYGYDLNGNLLVTSDQLGRIDRTLYDNLNRPSASADPLGRARAYGYDADSNLTTLQTASNVPGLALTDADRERRTITNTYDGLGRLTRRALGADGPRYTYGYDANSRLVNATDPGGASTYTYDDSGLLTNTTRNGRTFGYQYDDDDNVTKRTYPDGTVVDAKYDSSNRMSESTTTRNGSAQKYTFGYDVSNNLVRTTFPASVGGQETRAYDRAGRLAQVAATTGAGVETGYALTRDSMGNPTRVDTTRRTSAATPRTQETVSYAYDESQRLTAACYGSTTCGTPLLDRSAERYDYTYDQVGNRTTQTHTVGADLTKKSVTTYGYDLADQLLTKTTVGAGAGVTLYGYDGEGNQTRDGADRSVYNLDHTLASATTTGQTTEFTYDPMGNRVTGSGGTPGTTRNYDWDINNSLPMLAVETGAGALNGRAYSYGQDGATLGLYDGGGAAGHPYLHDWLGGTAALVGSNGAAEWSYNYDPFGNARGTGGPTAGLKLAANAPDNPLQFAGGYNDAGAGGQAGNYHLRARDYDTETGRFTGTDPKARSVGNPNANNYGYVDNRSTAFTDPSGMDQPSTADMTEPRIQFLENQQEQEGLSKAERAQIDQLQAQQAAAEQSVNEAESFTKQLGDEIISLVMDLIGVTDAVNCVKNGDVGACLNTVLTAVPWGKMFKAAKVLIKSVGLAKRLVEGYSRLKAAVAALGKVRDATNATIDAIRIGAKERKAEALRQTEAALAKTRDAVQAGKNNARHATDKVDDLKEVKPKRPVRDRMTAGCPPAQSFTDSARVVMADGSTKPIAKVKPGDQVLSAPQDGAEQGPSVSEPEGRAVTVRITSHAKKQLIDLKLVGAGAGGGGPPETLSVTSGHPMFVAGQGWVGADELKVGDRLVDSAGRPVKVLSAERREAVASVYNFTIADRHTYYVKVGKSPAVLVHNSSIQVMQGAIAAPAAGEACKVAFKESQQLVQQAAREQAAQGADVLLGSLSQASQEAVAREGWLRSPMLGHAVHDGTAARLNELFKGRFTYNRSRGPDFTDTWTGAVVELTTPGQVGAHLARGGAYETVTYATYALPK</sequence>
<dbReference type="NCBIfam" id="TIGR03696">
    <property type="entry name" value="Rhs_assc_core"/>
    <property type="match status" value="1"/>
</dbReference>
<evidence type="ECO:0000256" key="1">
    <source>
        <dbReference type="ARBA" id="ARBA00022737"/>
    </source>
</evidence>
<organism evidence="6 7">
    <name type="scientific">Spongisporangium articulatum</name>
    <dbReference type="NCBI Taxonomy" id="3362603"/>
    <lineage>
        <taxon>Bacteria</taxon>
        <taxon>Bacillati</taxon>
        <taxon>Actinomycetota</taxon>
        <taxon>Actinomycetes</taxon>
        <taxon>Kineosporiales</taxon>
        <taxon>Kineosporiaceae</taxon>
        <taxon>Spongisporangium</taxon>
    </lineage>
</organism>
<dbReference type="InterPro" id="IPR045351">
    <property type="entry name" value="DUF6531"/>
</dbReference>
<dbReference type="InterPro" id="IPR022385">
    <property type="entry name" value="Rhs_assc_core"/>
</dbReference>
<feature type="compositionally biased region" description="Polar residues" evidence="3">
    <location>
        <begin position="1609"/>
        <end position="1638"/>
    </location>
</feature>
<dbReference type="SMART" id="SM00306">
    <property type="entry name" value="HintN"/>
    <property type="match status" value="1"/>
</dbReference>
<feature type="region of interest" description="Disordered" evidence="3">
    <location>
        <begin position="1857"/>
        <end position="1886"/>
    </location>
</feature>
<feature type="chain" id="PRO_5046441785" evidence="4">
    <location>
        <begin position="33"/>
        <end position="2131"/>
    </location>
</feature>
<accession>A0ABW8ARF5</accession>
<keyword evidence="4" id="KW-0732">Signal</keyword>
<dbReference type="RefSeq" id="WP_398281336.1">
    <property type="nucleotide sequence ID" value="NZ_JBITLV010000004.1"/>
</dbReference>
<reference evidence="6 7" key="1">
    <citation type="submission" date="2024-10" db="EMBL/GenBank/DDBJ databases">
        <title>The Natural Products Discovery Center: Release of the First 8490 Sequenced Strains for Exploring Actinobacteria Biosynthetic Diversity.</title>
        <authorList>
            <person name="Kalkreuter E."/>
            <person name="Kautsar S.A."/>
            <person name="Yang D."/>
            <person name="Bader C.D."/>
            <person name="Teijaro C.N."/>
            <person name="Fluegel L."/>
            <person name="Davis C.M."/>
            <person name="Simpson J.R."/>
            <person name="Lauterbach L."/>
            <person name="Steele A.D."/>
            <person name="Gui C."/>
            <person name="Meng S."/>
            <person name="Li G."/>
            <person name="Viehrig K."/>
            <person name="Ye F."/>
            <person name="Su P."/>
            <person name="Kiefer A.F."/>
            <person name="Nichols A."/>
            <person name="Cepeda A.J."/>
            <person name="Yan W."/>
            <person name="Fan B."/>
            <person name="Jiang Y."/>
            <person name="Adhikari A."/>
            <person name="Zheng C.-J."/>
            <person name="Schuster L."/>
            <person name="Cowan T.M."/>
            <person name="Smanski M.J."/>
            <person name="Chevrette M.G."/>
            <person name="De Carvalho L.P.S."/>
            <person name="Shen B."/>
        </authorList>
    </citation>
    <scope>NUCLEOTIDE SEQUENCE [LARGE SCALE GENOMIC DNA]</scope>
    <source>
        <strain evidence="6 7">NPDC049639</strain>
    </source>
</reference>
<dbReference type="Gene3D" id="2.180.10.10">
    <property type="entry name" value="RHS repeat-associated core"/>
    <property type="match status" value="6"/>
</dbReference>
<evidence type="ECO:0000256" key="4">
    <source>
        <dbReference type="SAM" id="SignalP"/>
    </source>
</evidence>
<dbReference type="InterPro" id="IPR031325">
    <property type="entry name" value="RHS_repeat"/>
</dbReference>
<evidence type="ECO:0000256" key="2">
    <source>
        <dbReference type="SAM" id="Coils"/>
    </source>
</evidence>
<dbReference type="InterPro" id="IPR006530">
    <property type="entry name" value="YD"/>
</dbReference>
<comment type="caution">
    <text evidence="6">The sequence shown here is derived from an EMBL/GenBank/DDBJ whole genome shotgun (WGS) entry which is preliminary data.</text>
</comment>
<feature type="coiled-coil region" evidence="2">
    <location>
        <begin position="1658"/>
        <end position="1685"/>
    </location>
</feature>
<feature type="signal peptide" evidence="4">
    <location>
        <begin position="1"/>
        <end position="32"/>
    </location>
</feature>
<dbReference type="PANTHER" id="PTHR32305:SF15">
    <property type="entry name" value="PROTEIN RHSA-RELATED"/>
    <property type="match status" value="1"/>
</dbReference>
<dbReference type="Pfam" id="PF20148">
    <property type="entry name" value="DUF6531"/>
    <property type="match status" value="1"/>
</dbReference>
<dbReference type="CDD" id="cd00081">
    <property type="entry name" value="Hint"/>
    <property type="match status" value="1"/>
</dbReference>
<keyword evidence="7" id="KW-1185">Reference proteome</keyword>
<keyword evidence="1" id="KW-0677">Repeat</keyword>
<evidence type="ECO:0000313" key="7">
    <source>
        <dbReference type="Proteomes" id="UP001612915"/>
    </source>
</evidence>
<evidence type="ECO:0000313" key="6">
    <source>
        <dbReference type="EMBL" id="MFI7588201.1"/>
    </source>
</evidence>
<dbReference type="Pfam" id="PF07591">
    <property type="entry name" value="PT-HINT"/>
    <property type="match status" value="1"/>
</dbReference>
<feature type="region of interest" description="Disordered" evidence="3">
    <location>
        <begin position="46"/>
        <end position="85"/>
    </location>
</feature>
<dbReference type="InterPro" id="IPR050708">
    <property type="entry name" value="T6SS_VgrG/RHS"/>
</dbReference>
<dbReference type="SUPFAM" id="SSF51294">
    <property type="entry name" value="Hedgehog/intein (Hint) domain"/>
    <property type="match status" value="1"/>
</dbReference>
<dbReference type="Pfam" id="PF05593">
    <property type="entry name" value="RHS_repeat"/>
    <property type="match status" value="4"/>
</dbReference>
<dbReference type="EMBL" id="JBITLV010000004">
    <property type="protein sequence ID" value="MFI7588201.1"/>
    <property type="molecule type" value="Genomic_DNA"/>
</dbReference>
<dbReference type="InterPro" id="IPR036844">
    <property type="entry name" value="Hint_dom_sf"/>
</dbReference>
<protein>
    <submittedName>
        <fullName evidence="6">Polymorphic toxin-type HINT domain-containing protein</fullName>
    </submittedName>
</protein>
<dbReference type="Gene3D" id="2.170.16.10">
    <property type="entry name" value="Hedgehog/Intein (Hint) domain"/>
    <property type="match status" value="1"/>
</dbReference>
<feature type="region of interest" description="Disordered" evidence="3">
    <location>
        <begin position="1300"/>
        <end position="1321"/>
    </location>
</feature>
<dbReference type="NCBIfam" id="TIGR01643">
    <property type="entry name" value="YD_repeat_2x"/>
    <property type="match status" value="13"/>
</dbReference>
<dbReference type="PANTHER" id="PTHR32305">
    <property type="match status" value="1"/>
</dbReference>
<feature type="region of interest" description="Disordered" evidence="3">
    <location>
        <begin position="1595"/>
        <end position="1638"/>
    </location>
</feature>
<evidence type="ECO:0000259" key="5">
    <source>
        <dbReference type="SMART" id="SM00306"/>
    </source>
</evidence>
<dbReference type="Pfam" id="PF25023">
    <property type="entry name" value="TEN_YD-shell"/>
    <property type="match status" value="4"/>
</dbReference>
<dbReference type="InterPro" id="IPR003587">
    <property type="entry name" value="Hint_dom_N"/>
</dbReference>
<gene>
    <name evidence="6" type="ORF">ACIB24_14120</name>
</gene>
<dbReference type="Proteomes" id="UP001612915">
    <property type="component" value="Unassembled WGS sequence"/>
</dbReference>
<feature type="domain" description="Hint" evidence="5">
    <location>
        <begin position="1839"/>
        <end position="1951"/>
    </location>
</feature>
<evidence type="ECO:0000256" key="3">
    <source>
        <dbReference type="SAM" id="MobiDB-lite"/>
    </source>
</evidence>
<dbReference type="InterPro" id="IPR056823">
    <property type="entry name" value="TEN-like_YD-shell"/>
</dbReference>
<proteinExistence type="predicted"/>